<evidence type="ECO:0000256" key="7">
    <source>
        <dbReference type="ARBA" id="ARBA00022989"/>
    </source>
</evidence>
<dbReference type="GO" id="GO:0005524">
    <property type="term" value="F:ATP binding"/>
    <property type="evidence" value="ECO:0007669"/>
    <property type="project" value="UniProtKB-KW"/>
</dbReference>
<feature type="domain" description="ABC transporter" evidence="10">
    <location>
        <begin position="57"/>
        <end position="304"/>
    </location>
</feature>
<evidence type="ECO:0000256" key="3">
    <source>
        <dbReference type="ARBA" id="ARBA00022448"/>
    </source>
</evidence>
<dbReference type="PANTHER" id="PTHR48041">
    <property type="entry name" value="ABC TRANSPORTER G FAMILY MEMBER 28"/>
    <property type="match status" value="1"/>
</dbReference>
<dbReference type="GO" id="GO:0016887">
    <property type="term" value="F:ATP hydrolysis activity"/>
    <property type="evidence" value="ECO:0007669"/>
    <property type="project" value="InterPro"/>
</dbReference>
<feature type="transmembrane region" description="Helical" evidence="9">
    <location>
        <begin position="477"/>
        <end position="496"/>
    </location>
</feature>
<keyword evidence="5" id="KW-0547">Nucleotide-binding</keyword>
<protein>
    <submittedName>
        <fullName evidence="11">ATP-binding cassette transporter subfamily G-like 5 protein</fullName>
    </submittedName>
</protein>
<evidence type="ECO:0000259" key="10">
    <source>
        <dbReference type="PROSITE" id="PS50893"/>
    </source>
</evidence>
<dbReference type="InterPro" id="IPR003593">
    <property type="entry name" value="AAA+_ATPase"/>
</dbReference>
<dbReference type="InterPro" id="IPR050352">
    <property type="entry name" value="ABCG_transporters"/>
</dbReference>
<dbReference type="InterPro" id="IPR027417">
    <property type="entry name" value="P-loop_NTPase"/>
</dbReference>
<dbReference type="Gene3D" id="3.40.50.300">
    <property type="entry name" value="P-loop containing nucleotide triphosphate hydrolases"/>
    <property type="match status" value="1"/>
</dbReference>
<dbReference type="SUPFAM" id="SSF52540">
    <property type="entry name" value="P-loop containing nucleoside triphosphate hydrolases"/>
    <property type="match status" value="1"/>
</dbReference>
<dbReference type="Pfam" id="PF01061">
    <property type="entry name" value="ABC2_membrane"/>
    <property type="match status" value="1"/>
</dbReference>
<keyword evidence="7 9" id="KW-1133">Transmembrane helix</keyword>
<keyword evidence="4 9" id="KW-0812">Transmembrane</keyword>
<evidence type="ECO:0000256" key="9">
    <source>
        <dbReference type="SAM" id="Phobius"/>
    </source>
</evidence>
<proteinExistence type="inferred from homology"/>
<dbReference type="Pfam" id="PF00005">
    <property type="entry name" value="ABC_tran"/>
    <property type="match status" value="1"/>
</dbReference>
<feature type="transmembrane region" description="Helical" evidence="9">
    <location>
        <begin position="392"/>
        <end position="415"/>
    </location>
</feature>
<dbReference type="PANTHER" id="PTHR48041:SF139">
    <property type="entry name" value="PROTEIN SCARLET"/>
    <property type="match status" value="1"/>
</dbReference>
<evidence type="ECO:0000256" key="2">
    <source>
        <dbReference type="ARBA" id="ARBA00005814"/>
    </source>
</evidence>
<dbReference type="GO" id="GO:0140359">
    <property type="term" value="F:ABC-type transporter activity"/>
    <property type="evidence" value="ECO:0007669"/>
    <property type="project" value="InterPro"/>
</dbReference>
<accession>A0A1J0MMU8</accession>
<organism evidence="11">
    <name type="scientific">Brachionus koreanus</name>
    <dbReference type="NCBI Taxonomy" id="1199090"/>
    <lineage>
        <taxon>Eukaryota</taxon>
        <taxon>Metazoa</taxon>
        <taxon>Spiralia</taxon>
        <taxon>Gnathifera</taxon>
        <taxon>Rotifera</taxon>
        <taxon>Eurotatoria</taxon>
        <taxon>Monogononta</taxon>
        <taxon>Pseudotrocha</taxon>
        <taxon>Ploima</taxon>
        <taxon>Brachionidae</taxon>
        <taxon>Brachionus</taxon>
    </lineage>
</organism>
<comment type="subcellular location">
    <subcellularLocation>
        <location evidence="1">Membrane</location>
        <topology evidence="1">Multi-pass membrane protein</topology>
    </subcellularLocation>
</comment>
<evidence type="ECO:0000256" key="6">
    <source>
        <dbReference type="ARBA" id="ARBA00022840"/>
    </source>
</evidence>
<dbReference type="EMBL" id="KX134754">
    <property type="protein sequence ID" value="APD26533.1"/>
    <property type="molecule type" value="Genomic_DNA"/>
</dbReference>
<keyword evidence="3" id="KW-0813">Transport</keyword>
<name>A0A1J0MMU8_9BILA</name>
<evidence type="ECO:0000256" key="8">
    <source>
        <dbReference type="ARBA" id="ARBA00023136"/>
    </source>
</evidence>
<dbReference type="SMART" id="SM00382">
    <property type="entry name" value="AAA"/>
    <property type="match status" value="1"/>
</dbReference>
<keyword evidence="8 9" id="KW-0472">Membrane</keyword>
<evidence type="ECO:0000256" key="1">
    <source>
        <dbReference type="ARBA" id="ARBA00004141"/>
    </source>
</evidence>
<dbReference type="InterPro" id="IPR013525">
    <property type="entry name" value="ABC2_TM"/>
</dbReference>
<dbReference type="PROSITE" id="PS50893">
    <property type="entry name" value="ABC_TRANSPORTER_2"/>
    <property type="match status" value="1"/>
</dbReference>
<reference evidence="11" key="1">
    <citation type="submission" date="2016-04" db="EMBL/GenBank/DDBJ databases">
        <title>ATP-Binding Cassette transporters in monogonont rotifer Brachionus koreanus.</title>
        <authorList>
            <person name="Jeong C.-B."/>
            <person name="Kang H.-M."/>
            <person name="Lee J.-S."/>
        </authorList>
    </citation>
    <scope>NUCLEOTIDE SEQUENCE</scope>
</reference>
<feature type="transmembrane region" description="Helical" evidence="9">
    <location>
        <begin position="502"/>
        <end position="525"/>
    </location>
</feature>
<dbReference type="Pfam" id="PF19055">
    <property type="entry name" value="ABC2_membrane_7"/>
    <property type="match status" value="1"/>
</dbReference>
<dbReference type="AlphaFoldDB" id="A0A1J0MMU8"/>
<dbReference type="GO" id="GO:0005886">
    <property type="term" value="C:plasma membrane"/>
    <property type="evidence" value="ECO:0007669"/>
    <property type="project" value="TreeGrafter"/>
</dbReference>
<evidence type="ECO:0000256" key="4">
    <source>
        <dbReference type="ARBA" id="ARBA00022692"/>
    </source>
</evidence>
<feature type="transmembrane region" description="Helical" evidence="9">
    <location>
        <begin position="626"/>
        <end position="648"/>
    </location>
</feature>
<dbReference type="CDD" id="cd03213">
    <property type="entry name" value="ABCG_EPDR"/>
    <property type="match status" value="1"/>
</dbReference>
<feature type="transmembrane region" description="Helical" evidence="9">
    <location>
        <begin position="427"/>
        <end position="456"/>
    </location>
</feature>
<sequence>MSSDYQDTYEQYSNYNNNNFNSQYYQTGSNVLRNKVLPITLTWNANAWVKNKLSLKEKIQSRFFSDDDDDDSEYKQILTNVRGIVKPGQLCAIMGASGAGKTTLLNILNFRNKGKLSIEADVKINGIQTDWDMITRYSGFVQQDDLFHGVLTVREHLTFVTMLKLGNEYSREERFQRIDEVIQEVNLVKSEDTIIGVGDKLKGLSGGEKRRLAYASEIVNNPSLLFCDEPTSGLDSSMAQSLVESMRRLANQGKTVICTIHQPSSQTFEMFDTLILLAEGRLAYLGSNSMAPDYFSGIGYPVPYLYNPADHYIQTLAVSPQDRENSLYKVKKITDEFEKSQYYSKMYYDIQLFESQPMNDDDDDAPKYNSSFSSQFGWLLWRQMKMDLKNPLATKVVALQTIIVAFFLGLIFLRLEENEIGVQNRTGALFILLMQCNFAFLFGVVNTFPIDLVLVYRESKNRIYSITPYYLVKQIAEFPKLIILPAIMVTIVYWMAGLNDNFGVFIQILLTLILCTQVAVSYGLFISAIAPNTESALAMVVPIMMPLLIFAGFFLNDVGVPDYFIWLKYISWFFYTNEIINVYLWRNVDSIPCTKSQNQSNVCAVNGCFENGQEFLDANGFKENMLPLNFIILILLFFVFRILAFIVLRVKIRRN</sequence>
<dbReference type="InterPro" id="IPR003439">
    <property type="entry name" value="ABC_transporter-like_ATP-bd"/>
</dbReference>
<evidence type="ECO:0000256" key="5">
    <source>
        <dbReference type="ARBA" id="ARBA00022741"/>
    </source>
</evidence>
<dbReference type="InterPro" id="IPR043926">
    <property type="entry name" value="ABCG_dom"/>
</dbReference>
<evidence type="ECO:0000313" key="11">
    <source>
        <dbReference type="EMBL" id="APD26533.1"/>
    </source>
</evidence>
<comment type="similarity">
    <text evidence="2">Belongs to the ABC transporter superfamily. ABCG family. Eye pigment precursor importer (TC 3.A.1.204) subfamily.</text>
</comment>
<keyword evidence="6 11" id="KW-0067">ATP-binding</keyword>
<feature type="transmembrane region" description="Helical" evidence="9">
    <location>
        <begin position="537"/>
        <end position="555"/>
    </location>
</feature>